<accession>A0A7Y0HUT7</accession>
<feature type="compositionally biased region" description="Low complexity" evidence="1">
    <location>
        <begin position="277"/>
        <end position="289"/>
    </location>
</feature>
<protein>
    <submittedName>
        <fullName evidence="2">Uncharacterized protein</fullName>
    </submittedName>
</protein>
<feature type="region of interest" description="Disordered" evidence="1">
    <location>
        <begin position="276"/>
        <end position="358"/>
    </location>
</feature>
<name>A0A7Y0HUT7_9BIFI</name>
<comment type="caution">
    <text evidence="2">The sequence shown here is derived from an EMBL/GenBank/DDBJ whole genome shotgun (WGS) entry which is preliminary data.</text>
</comment>
<evidence type="ECO:0000313" key="2">
    <source>
        <dbReference type="EMBL" id="NMM97515.1"/>
    </source>
</evidence>
<sequence length="358" mass="40224">MKRAEVLGLSGSLFRPEDHEWVEPYSYSRANGLMEPVPLDVPIGEPGLVLPYSGLMLLCLTWDDSPMREARAAARRTGLSERLIRLAGVKRFPDTTWRLGLYVRPERESSGNPLYIDAAGFNRTVNEGNLPGAEENVLAWDRAHRRPVSDEMPVGIQPRSYVKWRDEWERMMNGTTVPGLRVTLDKKTMRDCQATSVPRAAYLLGCGPLDAKTRYPEALAMSELLLITTVYEYDPLIATSADELREVPTMFLPQVIDAWVAADDARYQARREYQRVTSAATRTTRNQTRNPKHTGLFNNPSTPAARPCVPPNKAHAPRNAPHRGKLHTAPTASDLIVKAWHPDDQRTKPTGPDVHDRE</sequence>
<evidence type="ECO:0000256" key="1">
    <source>
        <dbReference type="SAM" id="MobiDB-lite"/>
    </source>
</evidence>
<reference evidence="2 3" key="1">
    <citation type="submission" date="2020-02" db="EMBL/GenBank/DDBJ databases">
        <title>Characterization of phylogenetic diversity of novel bifidobacterial species isolated in Czech ZOOs.</title>
        <authorList>
            <person name="Lugli G.A."/>
            <person name="Vera N.B."/>
            <person name="Ventura M."/>
        </authorList>
    </citation>
    <scope>NUCLEOTIDE SEQUENCE [LARGE SCALE GENOMIC DNA]</scope>
    <source>
        <strain evidence="2 3">DSM 109959</strain>
    </source>
</reference>
<feature type="compositionally biased region" description="Basic and acidic residues" evidence="1">
    <location>
        <begin position="340"/>
        <end position="358"/>
    </location>
</feature>
<dbReference type="RefSeq" id="WP_169240356.1">
    <property type="nucleotide sequence ID" value="NZ_JAAIIG010000002.1"/>
</dbReference>
<proteinExistence type="predicted"/>
<keyword evidence="3" id="KW-1185">Reference proteome</keyword>
<organism evidence="2 3">
    <name type="scientific">Bifidobacterium olomucense</name>
    <dbReference type="NCBI Taxonomy" id="2675324"/>
    <lineage>
        <taxon>Bacteria</taxon>
        <taxon>Bacillati</taxon>
        <taxon>Actinomycetota</taxon>
        <taxon>Actinomycetes</taxon>
        <taxon>Bifidobacteriales</taxon>
        <taxon>Bifidobacteriaceae</taxon>
        <taxon>Bifidobacterium</taxon>
    </lineage>
</organism>
<gene>
    <name evidence="2" type="ORF">G1C97_0464</name>
</gene>
<dbReference type="Proteomes" id="UP000543419">
    <property type="component" value="Unassembled WGS sequence"/>
</dbReference>
<dbReference type="AlphaFoldDB" id="A0A7Y0HUT7"/>
<evidence type="ECO:0000313" key="3">
    <source>
        <dbReference type="Proteomes" id="UP000543419"/>
    </source>
</evidence>
<dbReference type="EMBL" id="JAAIIG010000002">
    <property type="protein sequence ID" value="NMM97515.1"/>
    <property type="molecule type" value="Genomic_DNA"/>
</dbReference>